<dbReference type="AlphaFoldDB" id="A0A553P7P5"/>
<feature type="domain" description="Homeobox" evidence="10">
    <location>
        <begin position="292"/>
        <end position="352"/>
    </location>
</feature>
<dbReference type="SUPFAM" id="SSF46689">
    <property type="entry name" value="Homeodomain-like"/>
    <property type="match status" value="1"/>
</dbReference>
<feature type="compositionally biased region" description="Polar residues" evidence="9">
    <location>
        <begin position="98"/>
        <end position="117"/>
    </location>
</feature>
<dbReference type="Pfam" id="PF00046">
    <property type="entry name" value="Homeodomain"/>
    <property type="match status" value="1"/>
</dbReference>
<feature type="DNA-binding region" description="Homeobox" evidence="7">
    <location>
        <begin position="294"/>
        <end position="353"/>
    </location>
</feature>
<keyword evidence="3" id="KW-0217">Developmental protein</keyword>
<sequence length="432" mass="46524">MVSYYNPSLSNMFPVHASAHGGARHPQHSPATGAPGVSPYLAYPTPPGYHAQAAAFAQNYNISDLNSNMYAPQFASAGSAFDSGSGLQVGHGPHSPSPWHSQWYQAGQSCRASTSPYSGVESWPQHPEVQNPSVTSDSVGNPPNPTSSTTDHSPLTPTSESGGTLTTNLPPPSISPAYAGPASQSSNSPSTTPTPGQTASYNSQGEIFNKGGFDLSGSAYKDDIRSIRQSSPHYGLGQCLTEANGQGLSNEVSSLSPINTSGSGRPQPARSPFEWMKKQSYQNQTEKNGRTRTKDKYRVVYSDHQRLELEKEFCYSRYITIRRKAELANNVGLSERQVKIWFQNRRAKERRALKKQDDVISKDKLDAVAAAHAAVQHSAMSAFGEHTFPHHHQHHQLLGGIGGPPGMNGSFPPHSLAPSVSSPYSVKFEANL</sequence>
<evidence type="ECO:0000259" key="10">
    <source>
        <dbReference type="PROSITE" id="PS50071"/>
    </source>
</evidence>
<dbReference type="PROSITE" id="PS50071">
    <property type="entry name" value="HOMEOBOX_2"/>
    <property type="match status" value="1"/>
</dbReference>
<evidence type="ECO:0000256" key="2">
    <source>
        <dbReference type="ARBA" id="ARBA00010341"/>
    </source>
</evidence>
<dbReference type="InterPro" id="IPR047152">
    <property type="entry name" value="Caudal_homeobox"/>
</dbReference>
<dbReference type="EMBL" id="VCGU01000007">
    <property type="protein sequence ID" value="TRY73697.1"/>
    <property type="molecule type" value="Genomic_DNA"/>
</dbReference>
<dbReference type="GO" id="GO:0000977">
    <property type="term" value="F:RNA polymerase II transcription regulatory region sequence-specific DNA binding"/>
    <property type="evidence" value="ECO:0007669"/>
    <property type="project" value="TreeGrafter"/>
</dbReference>
<dbReference type="PANTHER" id="PTHR24332">
    <property type="entry name" value="HOMEOBOX PROTEIN CDX"/>
    <property type="match status" value="1"/>
</dbReference>
<dbReference type="Gene3D" id="1.10.10.60">
    <property type="entry name" value="Homeodomain-like"/>
    <property type="match status" value="1"/>
</dbReference>
<dbReference type="FunFam" id="1.10.10.60:FF:000574">
    <property type="entry name" value="Homeobox protein CHOX-CAD2"/>
    <property type="match status" value="1"/>
</dbReference>
<dbReference type="Proteomes" id="UP000318571">
    <property type="component" value="Chromosome 3"/>
</dbReference>
<dbReference type="GO" id="GO:0005634">
    <property type="term" value="C:nucleus"/>
    <property type="evidence" value="ECO:0007669"/>
    <property type="project" value="UniProtKB-SubCell"/>
</dbReference>
<dbReference type="PRINTS" id="PR00024">
    <property type="entry name" value="HOMEOBOX"/>
</dbReference>
<dbReference type="InterPro" id="IPR020479">
    <property type="entry name" value="HD_metazoa"/>
</dbReference>
<dbReference type="InterPro" id="IPR001356">
    <property type="entry name" value="HD"/>
</dbReference>
<evidence type="ECO:0000256" key="1">
    <source>
        <dbReference type="ARBA" id="ARBA00004123"/>
    </source>
</evidence>
<dbReference type="PROSITE" id="PS00027">
    <property type="entry name" value="HOMEOBOX_1"/>
    <property type="match status" value="1"/>
</dbReference>
<feature type="compositionally biased region" description="Low complexity" evidence="9">
    <location>
        <begin position="180"/>
        <end position="200"/>
    </location>
</feature>
<comment type="similarity">
    <text evidence="2">Belongs to the Caudal homeobox family.</text>
</comment>
<comment type="caution">
    <text evidence="11">The sequence shown here is derived from an EMBL/GenBank/DDBJ whole genome shotgun (WGS) entry which is preliminary data.</text>
</comment>
<dbReference type="CDD" id="cd00086">
    <property type="entry name" value="homeodomain"/>
    <property type="match status" value="1"/>
</dbReference>
<dbReference type="SMART" id="SM00389">
    <property type="entry name" value="HOX"/>
    <property type="match status" value="1"/>
</dbReference>
<dbReference type="InterPro" id="IPR009057">
    <property type="entry name" value="Homeodomain-like_sf"/>
</dbReference>
<dbReference type="GO" id="GO:0000981">
    <property type="term" value="F:DNA-binding transcription factor activity, RNA polymerase II-specific"/>
    <property type="evidence" value="ECO:0007669"/>
    <property type="project" value="InterPro"/>
</dbReference>
<evidence type="ECO:0000256" key="4">
    <source>
        <dbReference type="ARBA" id="ARBA00023125"/>
    </source>
</evidence>
<dbReference type="PANTHER" id="PTHR24332:SF9">
    <property type="entry name" value="HOMEOTIC PROTEIN CAUDAL"/>
    <property type="match status" value="1"/>
</dbReference>
<dbReference type="InterPro" id="IPR017970">
    <property type="entry name" value="Homeobox_CS"/>
</dbReference>
<dbReference type="GO" id="GO:0030154">
    <property type="term" value="P:cell differentiation"/>
    <property type="evidence" value="ECO:0007669"/>
    <property type="project" value="TreeGrafter"/>
</dbReference>
<feature type="compositionally biased region" description="Polar residues" evidence="9">
    <location>
        <begin position="128"/>
        <end position="168"/>
    </location>
</feature>
<keyword evidence="5 7" id="KW-0371">Homeobox</keyword>
<evidence type="ECO:0000256" key="5">
    <source>
        <dbReference type="ARBA" id="ARBA00023155"/>
    </source>
</evidence>
<protein>
    <recommendedName>
        <fullName evidence="10">Homeobox domain-containing protein</fullName>
    </recommendedName>
</protein>
<keyword evidence="6 7" id="KW-0539">Nucleus</keyword>
<feature type="region of interest" description="Disordered" evidence="9">
    <location>
        <begin position="19"/>
        <end position="38"/>
    </location>
</feature>
<evidence type="ECO:0000256" key="3">
    <source>
        <dbReference type="ARBA" id="ARBA00022473"/>
    </source>
</evidence>
<comment type="subcellular location">
    <subcellularLocation>
        <location evidence="1 7 8">Nucleus</location>
    </subcellularLocation>
</comment>
<dbReference type="GO" id="GO:0009948">
    <property type="term" value="P:anterior/posterior axis specification"/>
    <property type="evidence" value="ECO:0007669"/>
    <property type="project" value="TreeGrafter"/>
</dbReference>
<dbReference type="PRINTS" id="PR00031">
    <property type="entry name" value="HTHREPRESSR"/>
</dbReference>
<evidence type="ECO:0000256" key="8">
    <source>
        <dbReference type="RuleBase" id="RU000682"/>
    </source>
</evidence>
<keyword evidence="4 7" id="KW-0238">DNA-binding</keyword>
<dbReference type="GO" id="GO:0009887">
    <property type="term" value="P:animal organ morphogenesis"/>
    <property type="evidence" value="ECO:0007669"/>
    <property type="project" value="TreeGrafter"/>
</dbReference>
<dbReference type="InterPro" id="IPR000047">
    <property type="entry name" value="HTH_motif"/>
</dbReference>
<keyword evidence="12" id="KW-1185">Reference proteome</keyword>
<evidence type="ECO:0000313" key="11">
    <source>
        <dbReference type="EMBL" id="TRY73697.1"/>
    </source>
</evidence>
<reference evidence="11 12" key="1">
    <citation type="journal article" date="2018" name="Nat. Ecol. Evol.">
        <title>Genomic signatures of mitonuclear coevolution across populations of Tigriopus californicus.</title>
        <authorList>
            <person name="Barreto F.S."/>
            <person name="Watson E.T."/>
            <person name="Lima T.G."/>
            <person name="Willett C.S."/>
            <person name="Edmands S."/>
            <person name="Li W."/>
            <person name="Burton R.S."/>
        </authorList>
    </citation>
    <scope>NUCLEOTIDE SEQUENCE [LARGE SCALE GENOMIC DNA]</scope>
    <source>
        <strain evidence="11 12">San Diego</strain>
    </source>
</reference>
<proteinExistence type="inferred from homology"/>
<organism evidence="11 12">
    <name type="scientific">Tigriopus californicus</name>
    <name type="common">Marine copepod</name>
    <dbReference type="NCBI Taxonomy" id="6832"/>
    <lineage>
        <taxon>Eukaryota</taxon>
        <taxon>Metazoa</taxon>
        <taxon>Ecdysozoa</taxon>
        <taxon>Arthropoda</taxon>
        <taxon>Crustacea</taxon>
        <taxon>Multicrustacea</taxon>
        <taxon>Hexanauplia</taxon>
        <taxon>Copepoda</taxon>
        <taxon>Harpacticoida</taxon>
        <taxon>Harpacticidae</taxon>
        <taxon>Tigriopus</taxon>
    </lineage>
</organism>
<evidence type="ECO:0000313" key="12">
    <source>
        <dbReference type="Proteomes" id="UP000318571"/>
    </source>
</evidence>
<feature type="region of interest" description="Disordered" evidence="9">
    <location>
        <begin position="84"/>
        <end position="205"/>
    </location>
</feature>
<evidence type="ECO:0000256" key="9">
    <source>
        <dbReference type="SAM" id="MobiDB-lite"/>
    </source>
</evidence>
<evidence type="ECO:0000256" key="7">
    <source>
        <dbReference type="PROSITE-ProRule" id="PRU00108"/>
    </source>
</evidence>
<evidence type="ECO:0000256" key="6">
    <source>
        <dbReference type="ARBA" id="ARBA00023242"/>
    </source>
</evidence>
<gene>
    <name evidence="11" type="ORF">TCAL_13510</name>
</gene>
<accession>A0A553P7P5</accession>
<name>A0A553P7P5_TIGCA</name>